<name>A0A834N5D9_VESVU</name>
<dbReference type="AlphaFoldDB" id="A0A834N5D9"/>
<dbReference type="EMBL" id="JACSEA010000007">
    <property type="protein sequence ID" value="KAF7396395.1"/>
    <property type="molecule type" value="Genomic_DNA"/>
</dbReference>
<evidence type="ECO:0000313" key="3">
    <source>
        <dbReference type="Proteomes" id="UP000614350"/>
    </source>
</evidence>
<accession>A0A834N5D9</accession>
<organism evidence="2 3">
    <name type="scientific">Vespula vulgaris</name>
    <name type="common">Yellow jacket</name>
    <name type="synonym">Wasp</name>
    <dbReference type="NCBI Taxonomy" id="7454"/>
    <lineage>
        <taxon>Eukaryota</taxon>
        <taxon>Metazoa</taxon>
        <taxon>Ecdysozoa</taxon>
        <taxon>Arthropoda</taxon>
        <taxon>Hexapoda</taxon>
        <taxon>Insecta</taxon>
        <taxon>Pterygota</taxon>
        <taxon>Neoptera</taxon>
        <taxon>Endopterygota</taxon>
        <taxon>Hymenoptera</taxon>
        <taxon>Apocrita</taxon>
        <taxon>Aculeata</taxon>
        <taxon>Vespoidea</taxon>
        <taxon>Vespidae</taxon>
        <taxon>Vespinae</taxon>
        <taxon>Vespula</taxon>
    </lineage>
</organism>
<keyword evidence="1" id="KW-0812">Transmembrane</keyword>
<gene>
    <name evidence="2" type="ORF">HZH66_007257</name>
</gene>
<reference evidence="2" key="1">
    <citation type="journal article" date="2020" name="G3 (Bethesda)">
        <title>High-Quality Assemblies for Three Invasive Social Wasps from the &lt;i&gt;Vespula&lt;/i&gt; Genus.</title>
        <authorList>
            <person name="Harrop T.W.R."/>
            <person name="Guhlin J."/>
            <person name="McLaughlin G.M."/>
            <person name="Permina E."/>
            <person name="Stockwell P."/>
            <person name="Gilligan J."/>
            <person name="Le Lec M.F."/>
            <person name="Gruber M.A.M."/>
            <person name="Quinn O."/>
            <person name="Lovegrove M."/>
            <person name="Duncan E.J."/>
            <person name="Remnant E.J."/>
            <person name="Van Eeckhoven J."/>
            <person name="Graham B."/>
            <person name="Knapp R.A."/>
            <person name="Langford K.W."/>
            <person name="Kronenberg Z."/>
            <person name="Press M.O."/>
            <person name="Eacker S.M."/>
            <person name="Wilson-Rankin E.E."/>
            <person name="Purcell J."/>
            <person name="Lester P.J."/>
            <person name="Dearden P.K."/>
        </authorList>
    </citation>
    <scope>NUCLEOTIDE SEQUENCE</scope>
    <source>
        <strain evidence="2">Marl-1</strain>
    </source>
</reference>
<evidence type="ECO:0000256" key="1">
    <source>
        <dbReference type="SAM" id="Phobius"/>
    </source>
</evidence>
<evidence type="ECO:0000313" key="2">
    <source>
        <dbReference type="EMBL" id="KAF7396395.1"/>
    </source>
</evidence>
<keyword evidence="1" id="KW-0472">Membrane</keyword>
<comment type="caution">
    <text evidence="2">The sequence shown here is derived from an EMBL/GenBank/DDBJ whole genome shotgun (WGS) entry which is preliminary data.</text>
</comment>
<dbReference type="Proteomes" id="UP000614350">
    <property type="component" value="Unassembled WGS sequence"/>
</dbReference>
<feature type="transmembrane region" description="Helical" evidence="1">
    <location>
        <begin position="56"/>
        <end position="79"/>
    </location>
</feature>
<protein>
    <submittedName>
        <fullName evidence="2">Uncharacterized protein</fullName>
    </submittedName>
</protein>
<proteinExistence type="predicted"/>
<sequence length="87" mass="9878">MGGSGIKNTKSLLNPQMLSVYNDIVTVLISDDEITLLFPTLPRAERVDTRQEEDTMWASFTSCLLAPFLPVMCLCAFIFSRLFRNSW</sequence>
<keyword evidence="3" id="KW-1185">Reference proteome</keyword>
<keyword evidence="1" id="KW-1133">Transmembrane helix</keyword>